<keyword evidence="3 6" id="KW-0812">Transmembrane</keyword>
<proteinExistence type="predicted"/>
<dbReference type="AlphaFoldDB" id="A0A6J7UG27"/>
<dbReference type="PANTHER" id="PTHR30012:SF0">
    <property type="entry name" value="TYPE II SECRETION SYSTEM PROTEIN F-RELATED"/>
    <property type="match status" value="1"/>
</dbReference>
<dbReference type="InterPro" id="IPR003004">
    <property type="entry name" value="GspF/PilC"/>
</dbReference>
<gene>
    <name evidence="8" type="ORF">UFOPK4345_00801</name>
</gene>
<organism evidence="8">
    <name type="scientific">freshwater metagenome</name>
    <dbReference type="NCBI Taxonomy" id="449393"/>
    <lineage>
        <taxon>unclassified sequences</taxon>
        <taxon>metagenomes</taxon>
        <taxon>ecological metagenomes</taxon>
    </lineage>
</organism>
<comment type="subcellular location">
    <subcellularLocation>
        <location evidence="1">Cell membrane</location>
        <topology evidence="1">Multi-pass membrane protein</topology>
    </subcellularLocation>
</comment>
<evidence type="ECO:0000313" key="8">
    <source>
        <dbReference type="EMBL" id="CAB5065384.1"/>
    </source>
</evidence>
<protein>
    <submittedName>
        <fullName evidence="8">Unannotated protein</fullName>
    </submittedName>
</protein>
<evidence type="ECO:0000259" key="7">
    <source>
        <dbReference type="Pfam" id="PF00482"/>
    </source>
</evidence>
<keyword evidence="2" id="KW-1003">Cell membrane</keyword>
<dbReference type="Pfam" id="PF00482">
    <property type="entry name" value="T2SSF"/>
    <property type="match status" value="1"/>
</dbReference>
<dbReference type="InterPro" id="IPR018076">
    <property type="entry name" value="T2SS_GspF_dom"/>
</dbReference>
<feature type="domain" description="Type II secretion system protein GspF" evidence="7">
    <location>
        <begin position="1"/>
        <end position="63"/>
    </location>
</feature>
<evidence type="ECO:0000256" key="1">
    <source>
        <dbReference type="ARBA" id="ARBA00004651"/>
    </source>
</evidence>
<evidence type="ECO:0000256" key="6">
    <source>
        <dbReference type="SAM" id="Phobius"/>
    </source>
</evidence>
<evidence type="ECO:0000256" key="5">
    <source>
        <dbReference type="ARBA" id="ARBA00023136"/>
    </source>
</evidence>
<keyword evidence="5 6" id="KW-0472">Membrane</keyword>
<sequence>MFRDLAAVGDASGDLAGVLARYAADTEEDLKRDGEDFAKAIEPYLILGLGVIVGTAVIALYLPIFQLVTIVG</sequence>
<evidence type="ECO:0000256" key="4">
    <source>
        <dbReference type="ARBA" id="ARBA00022989"/>
    </source>
</evidence>
<keyword evidence="4 6" id="KW-1133">Transmembrane helix</keyword>
<evidence type="ECO:0000256" key="3">
    <source>
        <dbReference type="ARBA" id="ARBA00022692"/>
    </source>
</evidence>
<dbReference type="PANTHER" id="PTHR30012">
    <property type="entry name" value="GENERAL SECRETION PATHWAY PROTEIN"/>
    <property type="match status" value="1"/>
</dbReference>
<evidence type="ECO:0000256" key="2">
    <source>
        <dbReference type="ARBA" id="ARBA00022475"/>
    </source>
</evidence>
<accession>A0A6J7UG27</accession>
<reference evidence="8" key="1">
    <citation type="submission" date="2020-05" db="EMBL/GenBank/DDBJ databases">
        <authorList>
            <person name="Chiriac C."/>
            <person name="Salcher M."/>
            <person name="Ghai R."/>
            <person name="Kavagutti S V."/>
        </authorList>
    </citation>
    <scope>NUCLEOTIDE SEQUENCE</scope>
</reference>
<feature type="transmembrane region" description="Helical" evidence="6">
    <location>
        <begin position="44"/>
        <end position="71"/>
    </location>
</feature>
<dbReference type="EMBL" id="CAFBQV010000116">
    <property type="protein sequence ID" value="CAB5065384.1"/>
    <property type="molecule type" value="Genomic_DNA"/>
</dbReference>
<name>A0A6J7UG27_9ZZZZ</name>
<dbReference type="GO" id="GO:0005886">
    <property type="term" value="C:plasma membrane"/>
    <property type="evidence" value="ECO:0007669"/>
    <property type="project" value="UniProtKB-SubCell"/>
</dbReference>